<sequence>MLRLQLLRSF</sequence>
<reference evidence="1" key="1">
    <citation type="submission" date="2023-08" db="EMBL/GenBank/DDBJ databases">
        <title>A de novo genome assembly of Solanum verrucosum Schlechtendal, a Mexican diploid species geographically isolated from the other diploid A-genome species in potato relatives.</title>
        <authorList>
            <person name="Hosaka K."/>
        </authorList>
    </citation>
    <scope>NUCLEOTIDE SEQUENCE</scope>
    <source>
        <tissue evidence="1">Young leaves</tissue>
    </source>
</reference>
<dbReference type="Proteomes" id="UP001234989">
    <property type="component" value="Chromosome 8"/>
</dbReference>
<evidence type="ECO:0000313" key="2">
    <source>
        <dbReference type="Proteomes" id="UP001234989"/>
    </source>
</evidence>
<accession>A0AAF0U957</accession>
<organism evidence="1 2">
    <name type="scientific">Solanum verrucosum</name>
    <dbReference type="NCBI Taxonomy" id="315347"/>
    <lineage>
        <taxon>Eukaryota</taxon>
        <taxon>Viridiplantae</taxon>
        <taxon>Streptophyta</taxon>
        <taxon>Embryophyta</taxon>
        <taxon>Tracheophyta</taxon>
        <taxon>Spermatophyta</taxon>
        <taxon>Magnoliopsida</taxon>
        <taxon>eudicotyledons</taxon>
        <taxon>Gunneridae</taxon>
        <taxon>Pentapetalae</taxon>
        <taxon>asterids</taxon>
        <taxon>lamiids</taxon>
        <taxon>Solanales</taxon>
        <taxon>Solanaceae</taxon>
        <taxon>Solanoideae</taxon>
        <taxon>Solaneae</taxon>
        <taxon>Solanum</taxon>
    </lineage>
</organism>
<gene>
    <name evidence="1" type="ORF">MTR67_034769</name>
</gene>
<dbReference type="EMBL" id="CP133619">
    <property type="protein sequence ID" value="WMV41384.1"/>
    <property type="molecule type" value="Genomic_DNA"/>
</dbReference>
<evidence type="ECO:0000313" key="1">
    <source>
        <dbReference type="EMBL" id="WMV41384.1"/>
    </source>
</evidence>
<protein>
    <submittedName>
        <fullName evidence="1">Uncharacterized protein</fullName>
    </submittedName>
</protein>
<proteinExistence type="predicted"/>
<keyword evidence="2" id="KW-1185">Reference proteome</keyword>
<name>A0AAF0U957_SOLVR</name>